<keyword evidence="1" id="KW-1133">Transmembrane helix</keyword>
<evidence type="ECO:0000256" key="1">
    <source>
        <dbReference type="SAM" id="Phobius"/>
    </source>
</evidence>
<reference evidence="3" key="1">
    <citation type="submission" date="2023-03" db="EMBL/GenBank/DDBJ databases">
        <title>Massive genome expansion in bonnet fungi (Mycena s.s.) driven by repeated elements and novel gene families across ecological guilds.</title>
        <authorList>
            <consortium name="Lawrence Berkeley National Laboratory"/>
            <person name="Harder C.B."/>
            <person name="Miyauchi S."/>
            <person name="Viragh M."/>
            <person name="Kuo A."/>
            <person name="Thoen E."/>
            <person name="Andreopoulos B."/>
            <person name="Lu D."/>
            <person name="Skrede I."/>
            <person name="Drula E."/>
            <person name="Henrissat B."/>
            <person name="Morin E."/>
            <person name="Kohler A."/>
            <person name="Barry K."/>
            <person name="LaButti K."/>
            <person name="Morin E."/>
            <person name="Salamov A."/>
            <person name="Lipzen A."/>
            <person name="Mereny Z."/>
            <person name="Hegedus B."/>
            <person name="Baldrian P."/>
            <person name="Stursova M."/>
            <person name="Weitz H."/>
            <person name="Taylor A."/>
            <person name="Grigoriev I.V."/>
            <person name="Nagy L.G."/>
            <person name="Martin F."/>
            <person name="Kauserud H."/>
        </authorList>
    </citation>
    <scope>NUCLEOTIDE SEQUENCE</scope>
    <source>
        <strain evidence="3">CBHHK002</strain>
    </source>
</reference>
<evidence type="ECO:0000313" key="4">
    <source>
        <dbReference type="Proteomes" id="UP001218218"/>
    </source>
</evidence>
<proteinExistence type="predicted"/>
<accession>A0AAD7EIW7</accession>
<feature type="signal peptide" evidence="2">
    <location>
        <begin position="1"/>
        <end position="16"/>
    </location>
</feature>
<evidence type="ECO:0000313" key="3">
    <source>
        <dbReference type="EMBL" id="KAJ7328952.1"/>
    </source>
</evidence>
<sequence>MHRSFIALLCLGFVRAILQNVTVDDTSPDIVYGGRKFQCNTATPCDESTDELFNQSATLTSGSITFNFTGVAYYASLEVLGVADIMLDGEVLAALNTTTPSDTITDYIFKTGLNNIPHTLSIVPAANPLTIIGLDQLIYTASLPDKKSHVGAIVGGVIAGVALILGLLLAALFARRRKLILRRNQRKSAVLRGITVARQNHAAGEEDAKELPTSS</sequence>
<keyword evidence="4" id="KW-1185">Reference proteome</keyword>
<keyword evidence="2" id="KW-0732">Signal</keyword>
<dbReference type="Gene3D" id="2.60.120.260">
    <property type="entry name" value="Galactose-binding domain-like"/>
    <property type="match status" value="1"/>
</dbReference>
<evidence type="ECO:0000256" key="2">
    <source>
        <dbReference type="SAM" id="SignalP"/>
    </source>
</evidence>
<feature type="transmembrane region" description="Helical" evidence="1">
    <location>
        <begin position="150"/>
        <end position="174"/>
    </location>
</feature>
<organism evidence="3 4">
    <name type="scientific">Mycena albidolilacea</name>
    <dbReference type="NCBI Taxonomy" id="1033008"/>
    <lineage>
        <taxon>Eukaryota</taxon>
        <taxon>Fungi</taxon>
        <taxon>Dikarya</taxon>
        <taxon>Basidiomycota</taxon>
        <taxon>Agaricomycotina</taxon>
        <taxon>Agaricomycetes</taxon>
        <taxon>Agaricomycetidae</taxon>
        <taxon>Agaricales</taxon>
        <taxon>Marasmiineae</taxon>
        <taxon>Mycenaceae</taxon>
        <taxon>Mycena</taxon>
    </lineage>
</organism>
<feature type="chain" id="PRO_5042160756" evidence="2">
    <location>
        <begin position="17"/>
        <end position="215"/>
    </location>
</feature>
<gene>
    <name evidence="3" type="ORF">DFH08DRAFT_940548</name>
</gene>
<dbReference type="EMBL" id="JARIHO010000038">
    <property type="protein sequence ID" value="KAJ7328952.1"/>
    <property type="molecule type" value="Genomic_DNA"/>
</dbReference>
<comment type="caution">
    <text evidence="3">The sequence shown here is derived from an EMBL/GenBank/DDBJ whole genome shotgun (WGS) entry which is preliminary data.</text>
</comment>
<keyword evidence="1" id="KW-0472">Membrane</keyword>
<keyword evidence="1" id="KW-0812">Transmembrane</keyword>
<dbReference type="AlphaFoldDB" id="A0AAD7EIW7"/>
<name>A0AAD7EIW7_9AGAR</name>
<dbReference type="Proteomes" id="UP001218218">
    <property type="component" value="Unassembled WGS sequence"/>
</dbReference>
<protein>
    <submittedName>
        <fullName evidence="3">Uncharacterized protein</fullName>
    </submittedName>
</protein>